<dbReference type="GO" id="GO:0016705">
    <property type="term" value="F:oxidoreductase activity, acting on paired donors, with incorporation or reduction of molecular oxygen"/>
    <property type="evidence" value="ECO:0007669"/>
    <property type="project" value="InterPro"/>
</dbReference>
<name>T0YKJ2_9ZZZZ</name>
<accession>T0YKJ2</accession>
<protein>
    <submittedName>
        <fullName evidence="1">Uncharacterized protein</fullName>
    </submittedName>
</protein>
<sequence length="177" mass="19411">MRWIKLSTTRRLPTDRPLRVLAALGPRMLELAAARADGAHPYFVPVEHTEQARAVLGSGKLLCPEQAVVLESDPKVARATARRHTSSYLRLPNYRHNLERLGFKSEDFEEGGSDRLVDAVVGWGDVGRVATRVREHLTAGADHVAIQVIVPDPAQVPTAEWTALAAELGLVAPERSE</sequence>
<dbReference type="EMBL" id="AUZY01011123">
    <property type="protein sequence ID" value="EQD35941.1"/>
    <property type="molecule type" value="Genomic_DNA"/>
</dbReference>
<dbReference type="InterPro" id="IPR019922">
    <property type="entry name" value="Lucif-like_OxRdatse_MSMEG_4141"/>
</dbReference>
<dbReference type="Gene3D" id="3.20.20.30">
    <property type="entry name" value="Luciferase-like domain"/>
    <property type="match status" value="1"/>
</dbReference>
<organism evidence="1">
    <name type="scientific">mine drainage metagenome</name>
    <dbReference type="NCBI Taxonomy" id="410659"/>
    <lineage>
        <taxon>unclassified sequences</taxon>
        <taxon>metagenomes</taxon>
        <taxon>ecological metagenomes</taxon>
    </lineage>
</organism>
<evidence type="ECO:0000313" key="1">
    <source>
        <dbReference type="EMBL" id="EQD35941.1"/>
    </source>
</evidence>
<reference evidence="1" key="1">
    <citation type="submission" date="2013-08" db="EMBL/GenBank/DDBJ databases">
        <authorList>
            <person name="Mendez C."/>
            <person name="Richter M."/>
            <person name="Ferrer M."/>
            <person name="Sanchez J."/>
        </authorList>
    </citation>
    <scope>NUCLEOTIDE SEQUENCE</scope>
</reference>
<dbReference type="AlphaFoldDB" id="T0YKJ2"/>
<dbReference type="NCBIfam" id="TIGR03620">
    <property type="entry name" value="F420_MSMEG_4141"/>
    <property type="match status" value="1"/>
</dbReference>
<dbReference type="SUPFAM" id="SSF51679">
    <property type="entry name" value="Bacterial luciferase-like"/>
    <property type="match status" value="1"/>
</dbReference>
<gene>
    <name evidence="1" type="ORF">B1B_16696</name>
</gene>
<dbReference type="InterPro" id="IPR036661">
    <property type="entry name" value="Luciferase-like_sf"/>
</dbReference>
<proteinExistence type="predicted"/>
<comment type="caution">
    <text evidence="1">The sequence shown here is derived from an EMBL/GenBank/DDBJ whole genome shotgun (WGS) entry which is preliminary data.</text>
</comment>
<reference evidence="1" key="2">
    <citation type="journal article" date="2014" name="ISME J.">
        <title>Microbial stratification in low pH oxic and suboxic macroscopic growths along an acid mine drainage.</title>
        <authorList>
            <person name="Mendez-Garcia C."/>
            <person name="Mesa V."/>
            <person name="Sprenger R.R."/>
            <person name="Richter M."/>
            <person name="Diez M.S."/>
            <person name="Solano J."/>
            <person name="Bargiela R."/>
            <person name="Golyshina O.V."/>
            <person name="Manteca A."/>
            <person name="Ramos J.L."/>
            <person name="Gallego J.R."/>
            <person name="Llorente I."/>
            <person name="Martins Dos Santos V.A."/>
            <person name="Jensen O.N."/>
            <person name="Pelaez A.I."/>
            <person name="Sanchez J."/>
            <person name="Ferrer M."/>
        </authorList>
    </citation>
    <scope>NUCLEOTIDE SEQUENCE</scope>
</reference>